<sequence>MKRKLSVGLVLAIVLIVATAATALAFTISRTFFEGVARLQLESGYYNAWSLEEKVEVLDMMVENGIVAAEGDVQAILEGDMDDDAREAALDALMLERYGGGVTEPWMLENIGIESILTTEMGPQTEWTLEEKAWYTGMMLELGLLGYDTDLYLLPGEDVISPEEAEQAARAAAAAAFGVDPAEMDAYDALIDYGVYRAEAEYKDPYYTVYFVTRDEDGGIADYAYDYTCYVASDGRILSSADGYRFITSPQENADAQRAQAEAEQVGGEAFLDEHRAQLEALEAALHPIDGAYLPEGSMALKDGTLLHYGRLHGDNDSQSSDDPVLYATCVDAQGAERWSLTLPEEGAAVDGAVQLEGGDILLYVSADTLTCGPYRQVRLSAQGEVLETLSLPTTLEMSGVQPEDEDQNFPYTGHEGFLLMTALGQTNTPFFAQLDAAGQVVWAHAYEAFAGCAVRLYPTQGGYIAQGRSGNLPAIWTLDMQGNITGQASLAGLEGMTLGAPMQQADGSFLAAGIGEDETVCLVAFEADGTVLWTSERIQTALALSVTAPIPSGDGFVFAARHDVNAYTPSRHLGVFFCGADGSLTERYPQGADGQDMMGVWQLLPVGSDGQAAVVSWGYDSDAGDQRVTSLLVMDL</sequence>
<dbReference type="EMBL" id="DVFJ01000015">
    <property type="protein sequence ID" value="HIQ71621.1"/>
    <property type="molecule type" value="Genomic_DNA"/>
</dbReference>
<dbReference type="AlphaFoldDB" id="A0A9D0Z9D3"/>
<accession>A0A9D0Z9D3</accession>
<evidence type="ECO:0000313" key="1">
    <source>
        <dbReference type="EMBL" id="HIQ71621.1"/>
    </source>
</evidence>
<organism evidence="1 2">
    <name type="scientific">Candidatus Onthenecus intestinigallinarum</name>
    <dbReference type="NCBI Taxonomy" id="2840875"/>
    <lineage>
        <taxon>Bacteria</taxon>
        <taxon>Bacillati</taxon>
        <taxon>Bacillota</taxon>
        <taxon>Clostridia</taxon>
        <taxon>Eubacteriales</taxon>
        <taxon>Candidatus Onthenecus</taxon>
    </lineage>
</organism>
<proteinExistence type="predicted"/>
<dbReference type="Proteomes" id="UP000886887">
    <property type="component" value="Unassembled WGS sequence"/>
</dbReference>
<reference evidence="1" key="2">
    <citation type="journal article" date="2021" name="PeerJ">
        <title>Extensive microbial diversity within the chicken gut microbiome revealed by metagenomics and culture.</title>
        <authorList>
            <person name="Gilroy R."/>
            <person name="Ravi A."/>
            <person name="Getino M."/>
            <person name="Pursley I."/>
            <person name="Horton D.L."/>
            <person name="Alikhan N.F."/>
            <person name="Baker D."/>
            <person name="Gharbi K."/>
            <person name="Hall N."/>
            <person name="Watson M."/>
            <person name="Adriaenssens E.M."/>
            <person name="Foster-Nyarko E."/>
            <person name="Jarju S."/>
            <person name="Secka A."/>
            <person name="Antonio M."/>
            <person name="Oren A."/>
            <person name="Chaudhuri R.R."/>
            <person name="La Ragione R."/>
            <person name="Hildebrand F."/>
            <person name="Pallen M.J."/>
        </authorList>
    </citation>
    <scope>NUCLEOTIDE SEQUENCE</scope>
    <source>
        <strain evidence="1">ChiSxjej2B14-6234</strain>
    </source>
</reference>
<protein>
    <submittedName>
        <fullName evidence="1">Uncharacterized protein</fullName>
    </submittedName>
</protein>
<evidence type="ECO:0000313" key="2">
    <source>
        <dbReference type="Proteomes" id="UP000886887"/>
    </source>
</evidence>
<gene>
    <name evidence="1" type="ORF">IAB73_05370</name>
</gene>
<comment type="caution">
    <text evidence="1">The sequence shown here is derived from an EMBL/GenBank/DDBJ whole genome shotgun (WGS) entry which is preliminary data.</text>
</comment>
<reference evidence="1" key="1">
    <citation type="submission" date="2020-10" db="EMBL/GenBank/DDBJ databases">
        <authorList>
            <person name="Gilroy R."/>
        </authorList>
    </citation>
    <scope>NUCLEOTIDE SEQUENCE</scope>
    <source>
        <strain evidence="1">ChiSxjej2B14-6234</strain>
    </source>
</reference>
<name>A0A9D0Z9D3_9FIRM</name>